<evidence type="ECO:0000256" key="4">
    <source>
        <dbReference type="ARBA" id="ARBA00023004"/>
    </source>
</evidence>
<sequence>MSSPNSSERTNPESPLGCGDDAVGPNGAPWRTVARVGEIAPATGKGFVVEGRLVAVFFDGSAHYAIDDFCPHQGAELHDGLVFDQSVTCRHHGWRFCLKTGRWIDGRRDGVEAYPVRVVGDEIQVAVPSS</sequence>
<dbReference type="eggNOG" id="COG2146">
    <property type="taxonomic scope" value="Bacteria"/>
</dbReference>
<feature type="domain" description="Rieske" evidence="8">
    <location>
        <begin position="31"/>
        <end position="125"/>
    </location>
</feature>
<keyword evidence="3" id="KW-0560">Oxidoreductase</keyword>
<evidence type="ECO:0000313" key="10">
    <source>
        <dbReference type="Proteomes" id="UP000008631"/>
    </source>
</evidence>
<dbReference type="OrthoDB" id="9795104at2"/>
<dbReference type="GO" id="GO:0051537">
    <property type="term" value="F:2 iron, 2 sulfur cluster binding"/>
    <property type="evidence" value="ECO:0007669"/>
    <property type="project" value="UniProtKB-KW"/>
</dbReference>
<evidence type="ECO:0000256" key="7">
    <source>
        <dbReference type="SAM" id="MobiDB-lite"/>
    </source>
</evidence>
<dbReference type="PANTHER" id="PTHR21496:SF23">
    <property type="entry name" value="3-PHENYLPROPIONATE_CINNAMIC ACID DIOXYGENASE FERREDOXIN SUBUNIT"/>
    <property type="match status" value="1"/>
</dbReference>
<evidence type="ECO:0000256" key="1">
    <source>
        <dbReference type="ARBA" id="ARBA00022714"/>
    </source>
</evidence>
<dbReference type="GO" id="GO:0046872">
    <property type="term" value="F:metal ion binding"/>
    <property type="evidence" value="ECO:0007669"/>
    <property type="project" value="UniProtKB-KW"/>
</dbReference>
<protein>
    <submittedName>
        <fullName evidence="9">Rieske (2Fe-2S) iron-sulfur domain protein</fullName>
    </submittedName>
</protein>
<dbReference type="AlphaFoldDB" id="E8R3N0"/>
<dbReference type="InterPro" id="IPR012748">
    <property type="entry name" value="Rieske-like_NirD"/>
</dbReference>
<keyword evidence="1" id="KW-0001">2Fe-2S</keyword>
<organism evidence="9 10">
    <name type="scientific">Isosphaera pallida (strain ATCC 43644 / DSM 9630 / IS1B)</name>
    <dbReference type="NCBI Taxonomy" id="575540"/>
    <lineage>
        <taxon>Bacteria</taxon>
        <taxon>Pseudomonadati</taxon>
        <taxon>Planctomycetota</taxon>
        <taxon>Planctomycetia</taxon>
        <taxon>Isosphaerales</taxon>
        <taxon>Isosphaeraceae</taxon>
        <taxon>Isosphaera</taxon>
    </lineage>
</organism>
<accession>E8R3N0</accession>
<dbReference type="HOGENOM" id="CLU_055690_5_1_0"/>
<dbReference type="EMBL" id="CP002353">
    <property type="protein sequence ID" value="ADV62615.1"/>
    <property type="molecule type" value="Genomic_DNA"/>
</dbReference>
<reference evidence="9 10" key="2">
    <citation type="journal article" date="2011" name="Stand. Genomic Sci.">
        <title>Complete genome sequence of Isosphaera pallida type strain (IS1B).</title>
        <authorList>
            <consortium name="US DOE Joint Genome Institute (JGI-PGF)"/>
            <person name="Goker M."/>
            <person name="Cleland D."/>
            <person name="Saunders E."/>
            <person name="Lapidus A."/>
            <person name="Nolan M."/>
            <person name="Lucas S."/>
            <person name="Hammon N."/>
            <person name="Deshpande S."/>
            <person name="Cheng J.F."/>
            <person name="Tapia R."/>
            <person name="Han C."/>
            <person name="Goodwin L."/>
            <person name="Pitluck S."/>
            <person name="Liolios K."/>
            <person name="Pagani I."/>
            <person name="Ivanova N."/>
            <person name="Mavromatis K."/>
            <person name="Pati A."/>
            <person name="Chen A."/>
            <person name="Palaniappan K."/>
            <person name="Land M."/>
            <person name="Hauser L."/>
            <person name="Chang Y.J."/>
            <person name="Jeffries C.D."/>
            <person name="Detter J.C."/>
            <person name="Beck B."/>
            <person name="Woyke T."/>
            <person name="Bristow J."/>
            <person name="Eisen J.A."/>
            <person name="Markowitz V."/>
            <person name="Hugenholtz P."/>
            <person name="Kyrpides N.C."/>
            <person name="Klenk H.P."/>
        </authorList>
    </citation>
    <scope>NUCLEOTIDE SEQUENCE [LARGE SCALE GENOMIC DNA]</scope>
    <source>
        <strain evidence="10">ATCC 43644 / DSM 9630 / IS1B</strain>
    </source>
</reference>
<dbReference type="Pfam" id="PF13806">
    <property type="entry name" value="Rieske_2"/>
    <property type="match status" value="1"/>
</dbReference>
<evidence type="ECO:0000256" key="3">
    <source>
        <dbReference type="ARBA" id="ARBA00023002"/>
    </source>
</evidence>
<feature type="region of interest" description="Disordered" evidence="7">
    <location>
        <begin position="1"/>
        <end position="25"/>
    </location>
</feature>
<dbReference type="InterPro" id="IPR017941">
    <property type="entry name" value="Rieske_2Fe-2S"/>
</dbReference>
<keyword evidence="5" id="KW-0411">Iron-sulfur</keyword>
<dbReference type="InParanoid" id="E8R3N0"/>
<dbReference type="RefSeq" id="WP_013564903.1">
    <property type="nucleotide sequence ID" value="NC_014962.1"/>
</dbReference>
<dbReference type="PROSITE" id="PS51296">
    <property type="entry name" value="RIESKE"/>
    <property type="match status" value="1"/>
</dbReference>
<evidence type="ECO:0000259" key="8">
    <source>
        <dbReference type="PROSITE" id="PS51296"/>
    </source>
</evidence>
<evidence type="ECO:0000256" key="5">
    <source>
        <dbReference type="ARBA" id="ARBA00023014"/>
    </source>
</evidence>
<dbReference type="Proteomes" id="UP000008631">
    <property type="component" value="Chromosome"/>
</dbReference>
<proteinExistence type="predicted"/>
<dbReference type="Gene3D" id="2.102.10.10">
    <property type="entry name" value="Rieske [2Fe-2S] iron-sulphur domain"/>
    <property type="match status" value="1"/>
</dbReference>
<dbReference type="GO" id="GO:0042128">
    <property type="term" value="P:nitrate assimilation"/>
    <property type="evidence" value="ECO:0007669"/>
    <property type="project" value="UniProtKB-KW"/>
</dbReference>
<keyword evidence="10" id="KW-1185">Reference proteome</keyword>
<dbReference type="InterPro" id="IPR036922">
    <property type="entry name" value="Rieske_2Fe-2S_sf"/>
</dbReference>
<evidence type="ECO:0000256" key="2">
    <source>
        <dbReference type="ARBA" id="ARBA00022723"/>
    </source>
</evidence>
<keyword evidence="2" id="KW-0479">Metal-binding</keyword>
<gene>
    <name evidence="9" type="ordered locus">Isop_2035</name>
</gene>
<keyword evidence="6" id="KW-0534">Nitrate assimilation</keyword>
<dbReference type="PANTHER" id="PTHR21496">
    <property type="entry name" value="FERREDOXIN-RELATED"/>
    <property type="match status" value="1"/>
</dbReference>
<name>E8R3N0_ISOPI</name>
<dbReference type="GO" id="GO:0008942">
    <property type="term" value="F:nitrite reductase [NAD(P)H] activity"/>
    <property type="evidence" value="ECO:0007669"/>
    <property type="project" value="InterPro"/>
</dbReference>
<dbReference type="KEGG" id="ipa:Isop_2035"/>
<dbReference type="STRING" id="575540.Isop_2035"/>
<dbReference type="SUPFAM" id="SSF50022">
    <property type="entry name" value="ISP domain"/>
    <property type="match status" value="1"/>
</dbReference>
<evidence type="ECO:0000256" key="6">
    <source>
        <dbReference type="ARBA" id="ARBA00023063"/>
    </source>
</evidence>
<feature type="compositionally biased region" description="Polar residues" evidence="7">
    <location>
        <begin position="1"/>
        <end position="13"/>
    </location>
</feature>
<keyword evidence="4" id="KW-0408">Iron</keyword>
<reference key="1">
    <citation type="submission" date="2010-11" db="EMBL/GenBank/DDBJ databases">
        <title>The complete sequence of chromosome of Isophaera pallida ATCC 43644.</title>
        <authorList>
            <consortium name="US DOE Joint Genome Institute (JGI-PGF)"/>
            <person name="Lucas S."/>
            <person name="Copeland A."/>
            <person name="Lapidus A."/>
            <person name="Bruce D."/>
            <person name="Goodwin L."/>
            <person name="Pitluck S."/>
            <person name="Kyrpides N."/>
            <person name="Mavromatis K."/>
            <person name="Pagani I."/>
            <person name="Ivanova N."/>
            <person name="Saunders E."/>
            <person name="Brettin T."/>
            <person name="Detter J.C."/>
            <person name="Han C."/>
            <person name="Tapia R."/>
            <person name="Land M."/>
            <person name="Hauser L."/>
            <person name="Markowitz V."/>
            <person name="Cheng J.-F."/>
            <person name="Hugenholtz P."/>
            <person name="Woyke T."/>
            <person name="Wu D."/>
            <person name="Eisen J.A."/>
        </authorList>
    </citation>
    <scope>NUCLEOTIDE SEQUENCE</scope>
    <source>
        <strain>ATCC 43644</strain>
    </source>
</reference>
<evidence type="ECO:0000313" key="9">
    <source>
        <dbReference type="EMBL" id="ADV62615.1"/>
    </source>
</evidence>